<evidence type="ECO:0000256" key="2">
    <source>
        <dbReference type="ARBA" id="ARBA00022649"/>
    </source>
</evidence>
<evidence type="ECO:0000256" key="1">
    <source>
        <dbReference type="ARBA" id="ARBA00022553"/>
    </source>
</evidence>
<keyword evidence="5" id="KW-0378">Hydrolase</keyword>
<name>A0A6V8NL04_9ACTN</name>
<dbReference type="PANTHER" id="PTHR34139:SF1">
    <property type="entry name" value="RNASE MJ1380-RELATED"/>
    <property type="match status" value="1"/>
</dbReference>
<gene>
    <name evidence="6" type="ORF">HKBW3S06_00122</name>
    <name evidence="7" type="ORF">HKBW3S33_00413</name>
</gene>
<evidence type="ECO:0008006" key="10">
    <source>
        <dbReference type="Google" id="ProtNLM"/>
    </source>
</evidence>
<dbReference type="GO" id="GO:0004540">
    <property type="term" value="F:RNA nuclease activity"/>
    <property type="evidence" value="ECO:0007669"/>
    <property type="project" value="InterPro"/>
</dbReference>
<evidence type="ECO:0000256" key="3">
    <source>
        <dbReference type="ARBA" id="ARBA00022722"/>
    </source>
</evidence>
<keyword evidence="1" id="KW-0597">Phosphoprotein</keyword>
<dbReference type="Proteomes" id="UP000580051">
    <property type="component" value="Unassembled WGS sequence"/>
</dbReference>
<keyword evidence="3" id="KW-0540">Nuclease</keyword>
<comment type="caution">
    <text evidence="6">The sequence shown here is derived from an EMBL/GenBank/DDBJ whole genome shotgun (WGS) entry which is preliminary data.</text>
</comment>
<organism evidence="6 8">
    <name type="scientific">Candidatus Hakubella thermalkaliphila</name>
    <dbReference type="NCBI Taxonomy" id="2754717"/>
    <lineage>
        <taxon>Bacteria</taxon>
        <taxon>Bacillati</taxon>
        <taxon>Actinomycetota</taxon>
        <taxon>Actinomycetota incertae sedis</taxon>
        <taxon>Candidatus Hakubellales</taxon>
        <taxon>Candidatus Hakubellaceae</taxon>
        <taxon>Candidatus Hakubella</taxon>
    </lineage>
</organism>
<accession>A0A6V8NL04</accession>
<dbReference type="Proteomes" id="UP000591948">
    <property type="component" value="Unassembled WGS sequence"/>
</dbReference>
<dbReference type="GO" id="GO:0110001">
    <property type="term" value="C:toxin-antitoxin complex"/>
    <property type="evidence" value="ECO:0007669"/>
    <property type="project" value="InterPro"/>
</dbReference>
<dbReference type="InterPro" id="IPR008201">
    <property type="entry name" value="HepT-like"/>
</dbReference>
<evidence type="ECO:0000313" key="9">
    <source>
        <dbReference type="Proteomes" id="UP000591948"/>
    </source>
</evidence>
<proteinExistence type="predicted"/>
<evidence type="ECO:0000313" key="8">
    <source>
        <dbReference type="Proteomes" id="UP000580051"/>
    </source>
</evidence>
<dbReference type="EMBL" id="BLRY01000011">
    <property type="protein sequence ID" value="GFP27000.1"/>
    <property type="molecule type" value="Genomic_DNA"/>
</dbReference>
<evidence type="ECO:0000256" key="5">
    <source>
        <dbReference type="ARBA" id="ARBA00022801"/>
    </source>
</evidence>
<dbReference type="GO" id="GO:0000166">
    <property type="term" value="F:nucleotide binding"/>
    <property type="evidence" value="ECO:0007669"/>
    <property type="project" value="UniProtKB-KW"/>
</dbReference>
<evidence type="ECO:0000313" key="6">
    <source>
        <dbReference type="EMBL" id="GFP20895.1"/>
    </source>
</evidence>
<sequence length="113" mass="13637">MRNHRLYVKDIFQAMESIEKFVEGMEFEDFKRDDKTLSAVIRKFEIIGEATKNLPDTIKEKYTIVPWKEMAGMRDKLIHFYFGIKHDLVWRTIKDVVPQVKPLMRKILEEFEK</sequence>
<dbReference type="InterPro" id="IPR051813">
    <property type="entry name" value="HepT_RNase_toxin"/>
</dbReference>
<keyword evidence="9" id="KW-1185">Reference proteome</keyword>
<dbReference type="EMBL" id="BLRV01000006">
    <property type="protein sequence ID" value="GFP20895.1"/>
    <property type="molecule type" value="Genomic_DNA"/>
</dbReference>
<evidence type="ECO:0000313" key="7">
    <source>
        <dbReference type="EMBL" id="GFP27000.1"/>
    </source>
</evidence>
<dbReference type="RefSeq" id="WP_176226037.1">
    <property type="nucleotide sequence ID" value="NZ_BLRV01000006.1"/>
</dbReference>
<dbReference type="Pfam" id="PF01934">
    <property type="entry name" value="HepT-like"/>
    <property type="match status" value="1"/>
</dbReference>
<reference evidence="8 9" key="1">
    <citation type="journal article" date="2020" name="Front. Microbiol.">
        <title>Single-cell genomics of novel Actinobacteria with the Wood-Ljungdahl pathway discovered in a serpentinizing system.</title>
        <authorList>
            <person name="Merino N."/>
            <person name="Kawai M."/>
            <person name="Boyd E.S."/>
            <person name="Colman D.R."/>
            <person name="McGlynn S.E."/>
            <person name="Nealson K.H."/>
            <person name="Kurokawa K."/>
            <person name="Hongoh Y."/>
        </authorList>
    </citation>
    <scope>NUCLEOTIDE SEQUENCE [LARGE SCALE GENOMIC DNA]</scope>
    <source>
        <strain evidence="6 8">S06</strain>
        <strain evidence="7 9">S33</strain>
    </source>
</reference>
<evidence type="ECO:0000256" key="4">
    <source>
        <dbReference type="ARBA" id="ARBA00022741"/>
    </source>
</evidence>
<dbReference type="AlphaFoldDB" id="A0A6V8NL04"/>
<keyword evidence="2" id="KW-1277">Toxin-antitoxin system</keyword>
<dbReference type="PANTHER" id="PTHR34139">
    <property type="entry name" value="UPF0331 PROTEIN MJ0127"/>
    <property type="match status" value="1"/>
</dbReference>
<keyword evidence="4" id="KW-0547">Nucleotide-binding</keyword>
<protein>
    <recommendedName>
        <fullName evidence="10">DUF86 domain-containing protein</fullName>
    </recommendedName>
</protein>
<dbReference type="GO" id="GO:0016787">
    <property type="term" value="F:hydrolase activity"/>
    <property type="evidence" value="ECO:0007669"/>
    <property type="project" value="UniProtKB-KW"/>
</dbReference>